<protein>
    <submittedName>
        <fullName evidence="2">Uncharacterized protein</fullName>
    </submittedName>
</protein>
<gene>
    <name evidence="2" type="ORF">D9611_001015</name>
</gene>
<feature type="compositionally biased region" description="Polar residues" evidence="1">
    <location>
        <begin position="409"/>
        <end position="418"/>
    </location>
</feature>
<name>A0A8H5F733_9AGAR</name>
<dbReference type="Proteomes" id="UP000541558">
    <property type="component" value="Unassembled WGS sequence"/>
</dbReference>
<feature type="region of interest" description="Disordered" evidence="1">
    <location>
        <begin position="365"/>
        <end position="424"/>
    </location>
</feature>
<evidence type="ECO:0000313" key="3">
    <source>
        <dbReference type="Proteomes" id="UP000541558"/>
    </source>
</evidence>
<dbReference type="AlphaFoldDB" id="A0A8H5F733"/>
<evidence type="ECO:0000256" key="1">
    <source>
        <dbReference type="SAM" id="MobiDB-lite"/>
    </source>
</evidence>
<proteinExistence type="predicted"/>
<reference evidence="2 3" key="1">
    <citation type="journal article" date="2020" name="ISME J.">
        <title>Uncovering the hidden diversity of litter-decomposition mechanisms in mushroom-forming fungi.</title>
        <authorList>
            <person name="Floudas D."/>
            <person name="Bentzer J."/>
            <person name="Ahren D."/>
            <person name="Johansson T."/>
            <person name="Persson P."/>
            <person name="Tunlid A."/>
        </authorList>
    </citation>
    <scope>NUCLEOTIDE SEQUENCE [LARGE SCALE GENOMIC DNA]</scope>
    <source>
        <strain evidence="2 3">CBS 175.51</strain>
    </source>
</reference>
<dbReference type="EMBL" id="JAACJK010000163">
    <property type="protein sequence ID" value="KAF5325947.1"/>
    <property type="molecule type" value="Genomic_DNA"/>
</dbReference>
<dbReference type="OrthoDB" id="2874131at2759"/>
<comment type="caution">
    <text evidence="2">The sequence shown here is derived from an EMBL/GenBank/DDBJ whole genome shotgun (WGS) entry which is preliminary data.</text>
</comment>
<accession>A0A8H5F733</accession>
<evidence type="ECO:0000313" key="2">
    <source>
        <dbReference type="EMBL" id="KAF5325947.1"/>
    </source>
</evidence>
<sequence>MKPPKRIPRDVVTLVGSIIMPDYTLHCFAKNNRTVVVQTKYLDPTRLLPQGYEENYDQAYEKAKYETLEMIHSSLNSLRFSDQNWAYVNQTVEGFQPIQRRKSFKHLITCERWAPCISEDEVEITEWNCVGHASGFWREEPVVIYYGWDEDHTKQVNKAMIAARALRGLDVTQEVYGHLVNSEGEIIGLVVEATKGRAVRLEDRAIVYEAVAKLQRHFCLFPAFKAGFVLISEGKVRFADLSYITYYPPGQRQDFEEKADRLHWDYLEIFFSELEEGLTPMIHFHFFKAEPITLVYPEAPHRPLPLLATYLVLVPNDHGEEEYHCWETDNSDPFQLLSTVYYLGIQNGFKAKPFEERDRALPYTAPLVIQPRNKNRRSRNPSITLSHPYRRNASTRPPPSRHPVYADSDCTSESGQSSRFEEIF</sequence>
<organism evidence="2 3">
    <name type="scientific">Ephemerocybe angulata</name>
    <dbReference type="NCBI Taxonomy" id="980116"/>
    <lineage>
        <taxon>Eukaryota</taxon>
        <taxon>Fungi</taxon>
        <taxon>Dikarya</taxon>
        <taxon>Basidiomycota</taxon>
        <taxon>Agaricomycotina</taxon>
        <taxon>Agaricomycetes</taxon>
        <taxon>Agaricomycetidae</taxon>
        <taxon>Agaricales</taxon>
        <taxon>Agaricineae</taxon>
        <taxon>Psathyrellaceae</taxon>
        <taxon>Ephemerocybe</taxon>
    </lineage>
</organism>
<keyword evidence="3" id="KW-1185">Reference proteome</keyword>